<dbReference type="ExpressionAtlas" id="A0A6I8UXI0">
    <property type="expression patterns" value="baseline"/>
</dbReference>
<evidence type="ECO:0000256" key="1">
    <source>
        <dbReference type="SAM" id="MobiDB-lite"/>
    </source>
</evidence>
<dbReference type="InterPro" id="IPR016024">
    <property type="entry name" value="ARM-type_fold"/>
</dbReference>
<evidence type="ECO:0000313" key="2">
    <source>
        <dbReference type="Proteomes" id="UP000001819"/>
    </source>
</evidence>
<protein>
    <submittedName>
        <fullName evidence="3 4">Uncharacterized protein</fullName>
    </submittedName>
</protein>
<sequence length="1174" mass="133718">MSCKRNMIIVLLANTLSSHIEIQRKAFEELEREFHDDESTMTLCELLDSRHPSELRLCAAQILSKRLSPFDRWTGLSSDMQGNVQKVIFNALQSLNAHVEVVLQQIIVHIVSVLMDHEQTNISGGNCRWTDAVFQYVEAICLSSEPAYRKLGANVLGLMADVAPGVFVHQMDRTQRILVSGLRLADERGLLGTPISDCLCKVWIRSLPTGHKHLTNGTAVSASVPLIMKKLRLATCQDQPDRGNCVFNLLHNLVEFTPEVVRMQLSVVLEDLIPIIEDISLNRALRVQSIEFLGCLIHSWRRDIVRMHWMNKILNALHSLFVERILDLDSQDSDADADVLAAGICVLLKLLQQSSTSKMALRVLNLIEPIVYDEEQQSEAKRGGTQYFLAVMAEGFAHQLSQKCMDRCMSIVQSGQLDSNPVVRRASQYALAKMVECLQPEITLQAATVFSIFYSFLDTDKLSENLLLSKRESIKNSHMFYALETFIESLRPKALQPHLTDLMSRLIPYIQPQQNSLCMQHFALRNITSLARKSSTAFEPYFAPVWDVARALGDVKGDGRDELEIVVRMQFLQVIATLGRVSQEKFTPLCPRLVDLTQELMHNKPDMIEFTYPLMSELAAVVPEKFKEPFPGIISNLFETIDRLNAEGSAFAASEDTDEREEAFRCIKSFAVNLPDLLFPYRSKALSRALKSFGQRKELVQRAACEALSKIIQLEWSSWDMWRAMKLCHKVFPHLIEFMETASDAENVTAVLACVQLLLEDSKTHCRVLKNYANELLLLMQKILQRRLRCQVVKENTTQRALSMERYSEIVYQERQLTEMVGNVLPDLGNRVGQKEFSKHFRRLVIHCERSCMPQVEDGNTSISSHQSIVVYVLSRCIAQLGNKGRPYYNILCDGILKGLLDEKRKVRQRSLLSLKRMILHAKDEVKHIIKAVSGTVITGLHQDTILPVAEQDRFCGLVCLMVITDHQHCPIEQFVDAIIRHIPFGVVQTEYTTVTRCLMVLFAHYYDHIRPHLSKVLRLITSIMDKQEITDKRSHKWKKLLLLIRKKQCDFLKDNSKQRQLLRDDKAEPELLSDDTEMSEILSDDTAMSELYNEEPVLLAREDAMEQSELISDDNNQSELLSDDKEPSELLSDEEQSGLVSNEDKSGLLSDDKELPEPLAKSELFTNDKDQHA</sequence>
<reference evidence="3 4" key="1">
    <citation type="submission" date="2025-04" db="UniProtKB">
        <authorList>
            <consortium name="RefSeq"/>
        </authorList>
    </citation>
    <scope>IDENTIFICATION</scope>
    <source>
        <strain evidence="3 4">MV-25-SWS-2005</strain>
        <tissue evidence="3 4">Whole body</tissue>
    </source>
</reference>
<feature type="compositionally biased region" description="Basic and acidic residues" evidence="1">
    <location>
        <begin position="1143"/>
        <end position="1157"/>
    </location>
</feature>
<dbReference type="SUPFAM" id="SSF48371">
    <property type="entry name" value="ARM repeat"/>
    <property type="match status" value="2"/>
</dbReference>
<keyword evidence="2" id="KW-1185">Reference proteome</keyword>
<gene>
    <name evidence="3 4" type="primary">LOC6902915</name>
</gene>
<dbReference type="Proteomes" id="UP000001819">
    <property type="component" value="Chromosome 4"/>
</dbReference>
<dbReference type="RefSeq" id="XP_033235186.1">
    <property type="nucleotide sequence ID" value="XM_033379295.1"/>
</dbReference>
<feature type="region of interest" description="Disordered" evidence="1">
    <location>
        <begin position="1112"/>
        <end position="1174"/>
    </location>
</feature>
<evidence type="ECO:0000313" key="3">
    <source>
        <dbReference type="RefSeq" id="XP_002132645.3"/>
    </source>
</evidence>
<evidence type="ECO:0000313" key="4">
    <source>
        <dbReference type="RefSeq" id="XP_033235186.1"/>
    </source>
</evidence>
<name>A0A6I8UXI0_DROPS</name>
<proteinExistence type="predicted"/>
<accession>A0A6I8UXI0</accession>
<organism evidence="2 3">
    <name type="scientific">Drosophila pseudoobscura pseudoobscura</name>
    <name type="common">Fruit fly</name>
    <dbReference type="NCBI Taxonomy" id="46245"/>
    <lineage>
        <taxon>Eukaryota</taxon>
        <taxon>Metazoa</taxon>
        <taxon>Ecdysozoa</taxon>
        <taxon>Arthropoda</taxon>
        <taxon>Hexapoda</taxon>
        <taxon>Insecta</taxon>
        <taxon>Pterygota</taxon>
        <taxon>Neoptera</taxon>
        <taxon>Endopterygota</taxon>
        <taxon>Diptera</taxon>
        <taxon>Brachycera</taxon>
        <taxon>Muscomorpha</taxon>
        <taxon>Ephydroidea</taxon>
        <taxon>Drosophilidae</taxon>
        <taxon>Drosophila</taxon>
        <taxon>Sophophora</taxon>
    </lineage>
</organism>
<dbReference type="AlphaFoldDB" id="A0A6I8UXI0"/>
<feature type="compositionally biased region" description="Polar residues" evidence="1">
    <location>
        <begin position="1112"/>
        <end position="1121"/>
    </location>
</feature>
<dbReference type="KEGG" id="dpo:6902915"/>
<dbReference type="RefSeq" id="XP_002132645.3">
    <property type="nucleotide sequence ID" value="XM_002132609.3"/>
</dbReference>
<dbReference type="InterPro" id="IPR011989">
    <property type="entry name" value="ARM-like"/>
</dbReference>
<dbReference type="Gene3D" id="1.25.10.10">
    <property type="entry name" value="Leucine-rich Repeat Variant"/>
    <property type="match status" value="1"/>
</dbReference>